<dbReference type="SUPFAM" id="SSF101960">
    <property type="entry name" value="Stabilizer of iron transporter SufD"/>
    <property type="match status" value="1"/>
</dbReference>
<dbReference type="EMBL" id="CAFBND010000014">
    <property type="protein sequence ID" value="CAB4932566.1"/>
    <property type="molecule type" value="Genomic_DNA"/>
</dbReference>
<sequence>MSVVTDTPDSVEAPDFPVPTGREEAWRFTPLARMRGLHGEAATNPVAPRVTIDAAPEVSVEIVAASDPRVTRRLTPLDRPSALAMAGAPESIVVSIASEVVASRPTVIRITGVGADRTSYGHVIIDAAPFSNSVVVLEHVGSASYSANVEVRVGDCAQVQLVSVQDWDDDTVHLGRQHAVIGRDAKFRSFVATFGGNLVRLVPTVDYVGSGGDAELLGVFFSDAGQHLEHRSLIDHSAPHCRSNVLYKGALRGDPSAGEAGIARSVWIGDVLIRAGAIGTETYELNRNLVLTEAARADSVPNLEIETGEIVGAGHASATGRFDDEQLFYLMSRGIPADVATRLVVRGFFSDVISRLGLPEWEDRLSSLIDSELGLEIVEGADDDSGHTG</sequence>
<accession>A0A6J7S0I8</accession>
<dbReference type="InterPro" id="IPR000825">
    <property type="entry name" value="SUF_FeS_clus_asmbl_SufBD_core"/>
</dbReference>
<dbReference type="NCBIfam" id="TIGR01981">
    <property type="entry name" value="sufD"/>
    <property type="match status" value="1"/>
</dbReference>
<feature type="domain" description="SUF system FeS cluster assembly SufBD core" evidence="1">
    <location>
        <begin position="115"/>
        <end position="348"/>
    </location>
</feature>
<protein>
    <submittedName>
        <fullName evidence="3">Unannotated protein</fullName>
    </submittedName>
</protein>
<dbReference type="PANTHER" id="PTHR43575:SF1">
    <property type="entry name" value="PROTEIN ABCI7, CHLOROPLASTIC"/>
    <property type="match status" value="1"/>
</dbReference>
<organism evidence="3">
    <name type="scientific">freshwater metagenome</name>
    <dbReference type="NCBI Taxonomy" id="449393"/>
    <lineage>
        <taxon>unclassified sequences</taxon>
        <taxon>metagenomes</taxon>
        <taxon>ecological metagenomes</taxon>
    </lineage>
</organism>
<dbReference type="Pfam" id="PF01458">
    <property type="entry name" value="SUFBD_core"/>
    <property type="match status" value="1"/>
</dbReference>
<dbReference type="GO" id="GO:0016226">
    <property type="term" value="P:iron-sulfur cluster assembly"/>
    <property type="evidence" value="ECO:0007669"/>
    <property type="project" value="InterPro"/>
</dbReference>
<dbReference type="EMBL" id="CAFBPU010000025">
    <property type="protein sequence ID" value="CAB5034138.1"/>
    <property type="molecule type" value="Genomic_DNA"/>
</dbReference>
<dbReference type="InterPro" id="IPR037284">
    <property type="entry name" value="SUF_FeS_clus_asmbl_SufBD_sf"/>
</dbReference>
<name>A0A6J7S0I8_9ZZZZ</name>
<dbReference type="InterPro" id="IPR055346">
    <property type="entry name" value="Fe-S_cluster_assembly_SufBD"/>
</dbReference>
<dbReference type="AlphaFoldDB" id="A0A6J7S0I8"/>
<dbReference type="PANTHER" id="PTHR43575">
    <property type="entry name" value="PROTEIN ABCI7, CHLOROPLASTIC"/>
    <property type="match status" value="1"/>
</dbReference>
<gene>
    <name evidence="2" type="ORF">UFOPK3752_00528</name>
    <name evidence="3" type="ORF">UFOPK4150_01318</name>
</gene>
<evidence type="ECO:0000313" key="2">
    <source>
        <dbReference type="EMBL" id="CAB4932566.1"/>
    </source>
</evidence>
<reference evidence="3" key="1">
    <citation type="submission" date="2020-05" db="EMBL/GenBank/DDBJ databases">
        <authorList>
            <person name="Chiriac C."/>
            <person name="Salcher M."/>
            <person name="Ghai R."/>
            <person name="Kavagutti S V."/>
        </authorList>
    </citation>
    <scope>NUCLEOTIDE SEQUENCE</scope>
</reference>
<evidence type="ECO:0000259" key="1">
    <source>
        <dbReference type="Pfam" id="PF01458"/>
    </source>
</evidence>
<proteinExistence type="predicted"/>
<evidence type="ECO:0000313" key="3">
    <source>
        <dbReference type="EMBL" id="CAB5034138.1"/>
    </source>
</evidence>
<dbReference type="InterPro" id="IPR011542">
    <property type="entry name" value="SUF_FeS_clus_asmbl_SufD"/>
</dbReference>